<sequence>MALELKKRSKQKNQRKVNKSEFIYDFKGSEHLKEKFEGGDKWVDVNRCRVADIKIDRKSKDIENIKSLASSMLNKQQINACIVREASDGAYEIISGECRYEAAKSNKEPLLVRIIECSDEEAAKLIIAENEQRTDLTDYDKALAYIEYMEMFNIKSIRSFANDYNVSKTQAIRLFNVSKIPQELCDVLPMSELSAGQFEDIGKRVAKDKSQHVEYIEAFTKLAPKLGVTQVGSLDSGLSWKDFLARVDRKVNPPEKQPKKKVERYVFKSEKADLRYTDNGFVVKSKKLTRKQKEQIQEALDAIL</sequence>
<comment type="similarity">
    <text evidence="1">Belongs to the ParB family.</text>
</comment>
<dbReference type="RefSeq" id="WP_069314584.1">
    <property type="nucleotide sequence ID" value="NZ_MDTU01000010.1"/>
</dbReference>
<keyword evidence="4" id="KW-1185">Reference proteome</keyword>
<dbReference type="InterPro" id="IPR036086">
    <property type="entry name" value="ParB/Sulfiredoxin_sf"/>
</dbReference>
<name>A0ABX2ZY67_9GAMM</name>
<dbReference type="SUPFAM" id="SSF110849">
    <property type="entry name" value="ParB/Sulfiredoxin"/>
    <property type="match status" value="1"/>
</dbReference>
<dbReference type="NCBIfam" id="TIGR00180">
    <property type="entry name" value="parB_part"/>
    <property type="match status" value="1"/>
</dbReference>
<organism evidence="3 4">
    <name type="scientific">Piscirickettsia litoralis</name>
    <dbReference type="NCBI Taxonomy" id="1891921"/>
    <lineage>
        <taxon>Bacteria</taxon>
        <taxon>Pseudomonadati</taxon>
        <taxon>Pseudomonadota</taxon>
        <taxon>Gammaproteobacteria</taxon>
        <taxon>Thiotrichales</taxon>
        <taxon>Piscirickettsiaceae</taxon>
        <taxon>Piscirickettsia</taxon>
    </lineage>
</organism>
<evidence type="ECO:0000256" key="1">
    <source>
        <dbReference type="ARBA" id="ARBA00006295"/>
    </source>
</evidence>
<evidence type="ECO:0000313" key="4">
    <source>
        <dbReference type="Proteomes" id="UP000094329"/>
    </source>
</evidence>
<accession>A0ABX2ZY67</accession>
<dbReference type="Gene3D" id="1.10.10.2830">
    <property type="match status" value="1"/>
</dbReference>
<protein>
    <recommendedName>
        <fullName evidence="2">ParB-like N-terminal domain-containing protein</fullName>
    </recommendedName>
</protein>
<evidence type="ECO:0000313" key="3">
    <source>
        <dbReference type="EMBL" id="ODN40957.1"/>
    </source>
</evidence>
<proteinExistence type="inferred from homology"/>
<dbReference type="PANTHER" id="PTHR33375:SF1">
    <property type="entry name" value="CHROMOSOME-PARTITIONING PROTEIN PARB-RELATED"/>
    <property type="match status" value="1"/>
</dbReference>
<dbReference type="InterPro" id="IPR050336">
    <property type="entry name" value="Chromosome_partition/occlusion"/>
</dbReference>
<dbReference type="Proteomes" id="UP000094329">
    <property type="component" value="Unassembled WGS sequence"/>
</dbReference>
<comment type="caution">
    <text evidence="3">The sequence shown here is derived from an EMBL/GenBank/DDBJ whole genome shotgun (WGS) entry which is preliminary data.</text>
</comment>
<evidence type="ECO:0000259" key="2">
    <source>
        <dbReference type="SMART" id="SM00470"/>
    </source>
</evidence>
<dbReference type="SUPFAM" id="SSF109709">
    <property type="entry name" value="KorB DNA-binding domain-like"/>
    <property type="match status" value="1"/>
</dbReference>
<reference evidence="3 4" key="1">
    <citation type="submission" date="2016-08" db="EMBL/GenBank/DDBJ databases">
        <title>Draft genome sequence of Candidatus Piscirickettsia litoralis, from seawater.</title>
        <authorList>
            <person name="Wan X."/>
            <person name="Lee A.J."/>
            <person name="Hou S."/>
            <person name="Donachie S.P."/>
        </authorList>
    </citation>
    <scope>NUCLEOTIDE SEQUENCE [LARGE SCALE GENOMIC DNA]</scope>
    <source>
        <strain evidence="3 4">Y2</strain>
    </source>
</reference>
<gene>
    <name evidence="3" type="ORF">BGC07_18760</name>
</gene>
<dbReference type="InterPro" id="IPR004437">
    <property type="entry name" value="ParB/RepB/Spo0J"/>
</dbReference>
<dbReference type="SMART" id="SM00470">
    <property type="entry name" value="ParB"/>
    <property type="match status" value="1"/>
</dbReference>
<dbReference type="Gene3D" id="3.90.1530.30">
    <property type="match status" value="1"/>
</dbReference>
<dbReference type="EMBL" id="MDTU01000010">
    <property type="protein sequence ID" value="ODN40957.1"/>
    <property type="molecule type" value="Genomic_DNA"/>
</dbReference>
<dbReference type="Pfam" id="PF02195">
    <property type="entry name" value="ParB_N"/>
    <property type="match status" value="1"/>
</dbReference>
<dbReference type="PANTHER" id="PTHR33375">
    <property type="entry name" value="CHROMOSOME-PARTITIONING PROTEIN PARB-RELATED"/>
    <property type="match status" value="1"/>
</dbReference>
<feature type="domain" description="ParB-like N-terminal" evidence="2">
    <location>
        <begin position="41"/>
        <end position="131"/>
    </location>
</feature>
<dbReference type="InterPro" id="IPR003115">
    <property type="entry name" value="ParB_N"/>
</dbReference>